<comment type="caution">
    <text evidence="1">The sequence shown here is derived from an EMBL/GenBank/DDBJ whole genome shotgun (WGS) entry which is preliminary data.</text>
</comment>
<dbReference type="OrthoDB" id="1089941at2759"/>
<feature type="non-terminal residue" evidence="1">
    <location>
        <position position="1"/>
    </location>
</feature>
<dbReference type="Proteomes" id="UP000596742">
    <property type="component" value="Unassembled WGS sequence"/>
</dbReference>
<evidence type="ECO:0000313" key="2">
    <source>
        <dbReference type="Proteomes" id="UP000596742"/>
    </source>
</evidence>
<organism evidence="1 2">
    <name type="scientific">Mytilus galloprovincialis</name>
    <name type="common">Mediterranean mussel</name>
    <dbReference type="NCBI Taxonomy" id="29158"/>
    <lineage>
        <taxon>Eukaryota</taxon>
        <taxon>Metazoa</taxon>
        <taxon>Spiralia</taxon>
        <taxon>Lophotrochozoa</taxon>
        <taxon>Mollusca</taxon>
        <taxon>Bivalvia</taxon>
        <taxon>Autobranchia</taxon>
        <taxon>Pteriomorphia</taxon>
        <taxon>Mytilida</taxon>
        <taxon>Mytiloidea</taxon>
        <taxon>Mytilidae</taxon>
        <taxon>Mytilinae</taxon>
        <taxon>Mytilus</taxon>
    </lineage>
</organism>
<sequence>LLNGIKWLPNKNKKDEVKVLHQSLSTLALDPQVNRVLDPQVNRVLGPQVNRVLDPQVRVKIRHLMVYLPIFGI</sequence>
<protein>
    <submittedName>
        <fullName evidence="1">Uncharacterized protein</fullName>
    </submittedName>
</protein>
<dbReference type="AlphaFoldDB" id="A0A8B6G2S3"/>
<accession>A0A8B6G2S3</accession>
<feature type="non-terminal residue" evidence="1">
    <location>
        <position position="73"/>
    </location>
</feature>
<gene>
    <name evidence="1" type="ORF">MGAL_10B007392</name>
</gene>
<evidence type="ECO:0000313" key="1">
    <source>
        <dbReference type="EMBL" id="VDI57842.1"/>
    </source>
</evidence>
<proteinExistence type="predicted"/>
<dbReference type="EMBL" id="UYJE01007774">
    <property type="protein sequence ID" value="VDI57842.1"/>
    <property type="molecule type" value="Genomic_DNA"/>
</dbReference>
<keyword evidence="2" id="KW-1185">Reference proteome</keyword>
<reference evidence="1" key="1">
    <citation type="submission" date="2018-11" db="EMBL/GenBank/DDBJ databases">
        <authorList>
            <person name="Alioto T."/>
            <person name="Alioto T."/>
        </authorList>
    </citation>
    <scope>NUCLEOTIDE SEQUENCE</scope>
</reference>
<name>A0A8B6G2S3_MYTGA</name>